<dbReference type="Proteomes" id="UP000287910">
    <property type="component" value="Unassembled WGS sequence"/>
</dbReference>
<feature type="transmembrane region" description="Helical" evidence="1">
    <location>
        <begin position="75"/>
        <end position="95"/>
    </location>
</feature>
<evidence type="ECO:0000256" key="1">
    <source>
        <dbReference type="SAM" id="Phobius"/>
    </source>
</evidence>
<dbReference type="AlphaFoldDB" id="A0A3S0RKX4"/>
<dbReference type="EMBL" id="RYYR01000004">
    <property type="protein sequence ID" value="RUL55583.1"/>
    <property type="molecule type" value="Genomic_DNA"/>
</dbReference>
<feature type="transmembrane region" description="Helical" evidence="1">
    <location>
        <begin position="127"/>
        <end position="146"/>
    </location>
</feature>
<feature type="transmembrane region" description="Helical" evidence="1">
    <location>
        <begin position="16"/>
        <end position="36"/>
    </location>
</feature>
<proteinExistence type="predicted"/>
<evidence type="ECO:0000313" key="2">
    <source>
        <dbReference type="EMBL" id="RUL55583.1"/>
    </source>
</evidence>
<feature type="transmembrane region" description="Helical" evidence="1">
    <location>
        <begin position="48"/>
        <end position="69"/>
    </location>
</feature>
<keyword evidence="1" id="KW-0812">Transmembrane</keyword>
<sequence length="148" mass="16109">MHHTYTVREELIDLNLFILIIFISYFFVSAVSYSYLYKKKYLISYHLGMNIAMTSGGVMGIAVGTLLGYSFPGHYSLITIVATIIAIVIGAIFGALVDYQTLLSGVSSGLMAGIMGPMIGVIADLSLVTFCTILVYASYCLLCFSIRS</sequence>
<keyword evidence="3" id="KW-1185">Reference proteome</keyword>
<name>A0A3S0RKX4_9BACI</name>
<organism evidence="2 3">
    <name type="scientific">Lysinibacillus antri</name>
    <dbReference type="NCBI Taxonomy" id="2498145"/>
    <lineage>
        <taxon>Bacteria</taxon>
        <taxon>Bacillati</taxon>
        <taxon>Bacillota</taxon>
        <taxon>Bacilli</taxon>
        <taxon>Bacillales</taxon>
        <taxon>Bacillaceae</taxon>
        <taxon>Lysinibacillus</taxon>
    </lineage>
</organism>
<feature type="transmembrane region" description="Helical" evidence="1">
    <location>
        <begin position="102"/>
        <end position="121"/>
    </location>
</feature>
<accession>A0A3S0RKX4</accession>
<gene>
    <name evidence="2" type="ORF">EK386_04465</name>
</gene>
<reference evidence="2 3" key="1">
    <citation type="submission" date="2018-12" db="EMBL/GenBank/DDBJ databases">
        <title>Lysinibacillus antri sp. nov., isolated from a cave soil.</title>
        <authorList>
            <person name="Narsing Rao M.P."/>
            <person name="Zhang H."/>
            <person name="Dong Z.-Y."/>
            <person name="Niu X.-K."/>
            <person name="Zhang K."/>
            <person name="Fang B.-Z."/>
            <person name="Kang Y.-Q."/>
            <person name="Xiao M."/>
            <person name="Li W.-J."/>
        </authorList>
    </citation>
    <scope>NUCLEOTIDE SEQUENCE [LARGE SCALE GENOMIC DNA]</scope>
    <source>
        <strain evidence="2 3">SYSU K30002</strain>
    </source>
</reference>
<protein>
    <submittedName>
        <fullName evidence="2">Uncharacterized protein</fullName>
    </submittedName>
</protein>
<comment type="caution">
    <text evidence="2">The sequence shown here is derived from an EMBL/GenBank/DDBJ whole genome shotgun (WGS) entry which is preliminary data.</text>
</comment>
<evidence type="ECO:0000313" key="3">
    <source>
        <dbReference type="Proteomes" id="UP000287910"/>
    </source>
</evidence>
<keyword evidence="1" id="KW-1133">Transmembrane helix</keyword>
<keyword evidence="1" id="KW-0472">Membrane</keyword>